<dbReference type="EMBL" id="MU843060">
    <property type="protein sequence ID" value="KAK2022104.1"/>
    <property type="molecule type" value="Genomic_DNA"/>
</dbReference>
<dbReference type="PROSITE" id="PS00463">
    <property type="entry name" value="ZN2_CY6_FUNGAL_1"/>
    <property type="match status" value="1"/>
</dbReference>
<dbReference type="AlphaFoldDB" id="A0AAD9H5Y9"/>
<evidence type="ECO:0000256" key="2">
    <source>
        <dbReference type="ARBA" id="ARBA00022833"/>
    </source>
</evidence>
<keyword evidence="5" id="KW-0539">Nucleus</keyword>
<organism evidence="10 11">
    <name type="scientific">Colletotrichum zoysiae</name>
    <dbReference type="NCBI Taxonomy" id="1216348"/>
    <lineage>
        <taxon>Eukaryota</taxon>
        <taxon>Fungi</taxon>
        <taxon>Dikarya</taxon>
        <taxon>Ascomycota</taxon>
        <taxon>Pezizomycotina</taxon>
        <taxon>Sordariomycetes</taxon>
        <taxon>Hypocreomycetidae</taxon>
        <taxon>Glomerellales</taxon>
        <taxon>Glomerellaceae</taxon>
        <taxon>Colletotrichum</taxon>
        <taxon>Colletotrichum graminicola species complex</taxon>
    </lineage>
</organism>
<sequence>MEKQSVLRCEQCNKPFDKQSTLKRHGYYCRSHRAVAAPRMRSCNSCARAKVRCDNQQPECSRCRTKAIGCEYPSNTPKYTGPNIQQRDDAPIQQQDTGPPLISDSHNVENHQEITYDGDVALDSELFTFNSRFADTGGEYLNRNDPDVDFTAFLDQQVVEENLQYHSSHSLSLARSSTPLVDQAVQVQQAISSPNLSIPRAPTLNIRSLILRSNMRSGPQRIANMILHILKSYPLMMLRHKTLPPFIHPHSISSDAEADNMEPLNNCISLVHMIDSGVRGSRKLFWKNVRLECEHLYAENLKLSKWELLAAMQALSVYLLIRLGEGETDHNNYDFLLLATVAAVGQQLVKSDITCDTQSNLYNSSLENSWRDWIFEESKRRLCVIYRVMSMLVYEPAALCDLETGLILAPLPAKKQLWEAGGQTAWKAEIEREPGTQTDFALAANGELVILDEGRSYCGIAAKLNQPLDARTSSTGGGNWQEWCLGMDGYGVLVMLAASFIA</sequence>
<reference evidence="10" key="1">
    <citation type="submission" date="2021-06" db="EMBL/GenBank/DDBJ databases">
        <title>Comparative genomics, transcriptomics and evolutionary studies reveal genomic signatures of adaptation to plant cell wall in hemibiotrophic fungi.</title>
        <authorList>
            <consortium name="DOE Joint Genome Institute"/>
            <person name="Baroncelli R."/>
            <person name="Diaz J.F."/>
            <person name="Benocci T."/>
            <person name="Peng M."/>
            <person name="Battaglia E."/>
            <person name="Haridas S."/>
            <person name="Andreopoulos W."/>
            <person name="Labutti K."/>
            <person name="Pangilinan J."/>
            <person name="Floch G.L."/>
            <person name="Makela M.R."/>
            <person name="Henrissat B."/>
            <person name="Grigoriev I.V."/>
            <person name="Crouch J.A."/>
            <person name="De Vries R.P."/>
            <person name="Sukno S.A."/>
            <person name="Thon M.R."/>
        </authorList>
    </citation>
    <scope>NUCLEOTIDE SEQUENCE</scope>
    <source>
        <strain evidence="10">MAFF235873</strain>
    </source>
</reference>
<keyword evidence="1" id="KW-0479">Metal-binding</keyword>
<dbReference type="PANTHER" id="PTHR47660:SF3">
    <property type="entry name" value="FINGER DOMAIN PROTEIN, PUTATIVE (AFU_ORTHOLOGUE AFUA_4G03310)-RELATED"/>
    <property type="match status" value="1"/>
</dbReference>
<dbReference type="Proteomes" id="UP001232148">
    <property type="component" value="Unassembled WGS sequence"/>
</dbReference>
<feature type="region of interest" description="Disordered" evidence="7">
    <location>
        <begin position="74"/>
        <end position="106"/>
    </location>
</feature>
<dbReference type="GO" id="GO:0000981">
    <property type="term" value="F:DNA-binding transcription factor activity, RNA polymerase II-specific"/>
    <property type="evidence" value="ECO:0007669"/>
    <property type="project" value="InterPro"/>
</dbReference>
<dbReference type="InterPro" id="IPR013087">
    <property type="entry name" value="Znf_C2H2_type"/>
</dbReference>
<evidence type="ECO:0008006" key="12">
    <source>
        <dbReference type="Google" id="ProtNLM"/>
    </source>
</evidence>
<name>A0AAD9H5Y9_9PEZI</name>
<dbReference type="GO" id="GO:0008270">
    <property type="term" value="F:zinc ion binding"/>
    <property type="evidence" value="ECO:0007669"/>
    <property type="project" value="UniProtKB-KW"/>
</dbReference>
<dbReference type="PROSITE" id="PS50048">
    <property type="entry name" value="ZN2_CY6_FUNGAL_2"/>
    <property type="match status" value="1"/>
</dbReference>
<evidence type="ECO:0000256" key="1">
    <source>
        <dbReference type="ARBA" id="ARBA00022723"/>
    </source>
</evidence>
<dbReference type="PROSITE" id="PS50157">
    <property type="entry name" value="ZINC_FINGER_C2H2_2"/>
    <property type="match status" value="1"/>
</dbReference>
<dbReference type="Gene3D" id="4.10.240.10">
    <property type="entry name" value="Zn(2)-C6 fungal-type DNA-binding domain"/>
    <property type="match status" value="1"/>
</dbReference>
<dbReference type="SUPFAM" id="SSF57701">
    <property type="entry name" value="Zn2/Cys6 DNA-binding domain"/>
    <property type="match status" value="1"/>
</dbReference>
<keyword evidence="2" id="KW-0862">Zinc</keyword>
<protein>
    <recommendedName>
        <fullName evidence="12">Zn(2)-C6 fungal-type domain-containing protein</fullName>
    </recommendedName>
</protein>
<evidence type="ECO:0000313" key="10">
    <source>
        <dbReference type="EMBL" id="KAK2022104.1"/>
    </source>
</evidence>
<keyword evidence="6" id="KW-0863">Zinc-finger</keyword>
<evidence type="ECO:0000256" key="6">
    <source>
        <dbReference type="PROSITE-ProRule" id="PRU00042"/>
    </source>
</evidence>
<feature type="domain" description="C2H2-type" evidence="9">
    <location>
        <begin position="7"/>
        <end position="32"/>
    </location>
</feature>
<dbReference type="SMART" id="SM00066">
    <property type="entry name" value="GAL4"/>
    <property type="match status" value="1"/>
</dbReference>
<evidence type="ECO:0000259" key="9">
    <source>
        <dbReference type="PROSITE" id="PS50157"/>
    </source>
</evidence>
<dbReference type="CDD" id="cd00067">
    <property type="entry name" value="GAL4"/>
    <property type="match status" value="1"/>
</dbReference>
<proteinExistence type="predicted"/>
<comment type="caution">
    <text evidence="10">The sequence shown here is derived from an EMBL/GenBank/DDBJ whole genome shotgun (WGS) entry which is preliminary data.</text>
</comment>
<dbReference type="PANTHER" id="PTHR47660">
    <property type="entry name" value="TRANSCRIPTION FACTOR WITH C2H2 AND ZN(2)-CYS(6) DNA BINDING DOMAIN (EUROFUNG)-RELATED-RELATED"/>
    <property type="match status" value="1"/>
</dbReference>
<evidence type="ECO:0000256" key="4">
    <source>
        <dbReference type="ARBA" id="ARBA00023163"/>
    </source>
</evidence>
<evidence type="ECO:0000256" key="5">
    <source>
        <dbReference type="ARBA" id="ARBA00023242"/>
    </source>
</evidence>
<dbReference type="InterPro" id="IPR001138">
    <property type="entry name" value="Zn2Cys6_DnaBD"/>
</dbReference>
<keyword evidence="3" id="KW-0805">Transcription regulation</keyword>
<feature type="domain" description="Zn(2)-C6 fungal-type" evidence="8">
    <location>
        <begin position="42"/>
        <end position="72"/>
    </location>
</feature>
<evidence type="ECO:0000313" key="11">
    <source>
        <dbReference type="Proteomes" id="UP001232148"/>
    </source>
</evidence>
<feature type="compositionally biased region" description="Polar residues" evidence="7">
    <location>
        <begin position="74"/>
        <end position="85"/>
    </location>
</feature>
<keyword evidence="11" id="KW-1185">Reference proteome</keyword>
<evidence type="ECO:0000259" key="8">
    <source>
        <dbReference type="PROSITE" id="PS50048"/>
    </source>
</evidence>
<dbReference type="Pfam" id="PF00172">
    <property type="entry name" value="Zn_clus"/>
    <property type="match status" value="1"/>
</dbReference>
<keyword evidence="4" id="KW-0804">Transcription</keyword>
<evidence type="ECO:0000256" key="7">
    <source>
        <dbReference type="SAM" id="MobiDB-lite"/>
    </source>
</evidence>
<accession>A0AAD9H5Y9</accession>
<gene>
    <name evidence="10" type="ORF">LX32DRAFT_645810</name>
</gene>
<evidence type="ECO:0000256" key="3">
    <source>
        <dbReference type="ARBA" id="ARBA00023015"/>
    </source>
</evidence>
<dbReference type="InterPro" id="IPR036864">
    <property type="entry name" value="Zn2-C6_fun-type_DNA-bd_sf"/>
</dbReference>